<organism evidence="13 14">
    <name type="scientific">Hohaiivirga grylli</name>
    <dbReference type="NCBI Taxonomy" id="3133970"/>
    <lineage>
        <taxon>Bacteria</taxon>
        <taxon>Pseudomonadati</taxon>
        <taxon>Pseudomonadota</taxon>
        <taxon>Alphaproteobacteria</taxon>
        <taxon>Hyphomicrobiales</taxon>
        <taxon>Methylobacteriaceae</taxon>
        <taxon>Hohaiivirga</taxon>
    </lineage>
</organism>
<evidence type="ECO:0000256" key="4">
    <source>
        <dbReference type="ARBA" id="ARBA00008664"/>
    </source>
</evidence>
<name>A0ABV0BKZ4_9HYPH</name>
<keyword evidence="8" id="KW-0378">Hydrolase</keyword>
<dbReference type="Pfam" id="PF13091">
    <property type="entry name" value="PLDc_2"/>
    <property type="match status" value="1"/>
</dbReference>
<evidence type="ECO:0000256" key="1">
    <source>
        <dbReference type="ARBA" id="ARBA00000798"/>
    </source>
</evidence>
<dbReference type="InterPro" id="IPR025202">
    <property type="entry name" value="PLD-like_dom"/>
</dbReference>
<keyword evidence="9" id="KW-0442">Lipid degradation</keyword>
<evidence type="ECO:0000256" key="10">
    <source>
        <dbReference type="ARBA" id="ARBA00023098"/>
    </source>
</evidence>
<evidence type="ECO:0000256" key="2">
    <source>
        <dbReference type="ARBA" id="ARBA00003145"/>
    </source>
</evidence>
<sequence>MSSAKKTIEVAAYIFTSAPVSKALLAAHKRGVRVRVVADKKGNNNKLSRSALNALVLGGIEVRLNSAYAIHHDKFMIIDSKTVQTGSLNYTSSAMSRNSENVLVIRNQPKLAQQYYQHWLSRFKEAEPYSVNFSQAE</sequence>
<gene>
    <name evidence="13" type="ORF">WJT86_07280</name>
</gene>
<comment type="similarity">
    <text evidence="4">Belongs to the phospholipase D family.</text>
</comment>
<dbReference type="PANTHER" id="PTHR43856">
    <property type="entry name" value="CARDIOLIPIN HYDROLASE"/>
    <property type="match status" value="1"/>
</dbReference>
<comment type="function">
    <text evidence="2">Could be a virulence factor.</text>
</comment>
<dbReference type="EMBL" id="JBBYXI010000002">
    <property type="protein sequence ID" value="MEN3930861.1"/>
    <property type="molecule type" value="Genomic_DNA"/>
</dbReference>
<evidence type="ECO:0000256" key="5">
    <source>
        <dbReference type="ARBA" id="ARBA00012027"/>
    </source>
</evidence>
<comment type="catalytic activity">
    <reaction evidence="1">
        <text>a 1,2-diacyl-sn-glycero-3-phosphocholine + H2O = a 1,2-diacyl-sn-glycero-3-phosphate + choline + H(+)</text>
        <dbReference type="Rhea" id="RHEA:14445"/>
        <dbReference type="ChEBI" id="CHEBI:15354"/>
        <dbReference type="ChEBI" id="CHEBI:15377"/>
        <dbReference type="ChEBI" id="CHEBI:15378"/>
        <dbReference type="ChEBI" id="CHEBI:57643"/>
        <dbReference type="ChEBI" id="CHEBI:58608"/>
        <dbReference type="EC" id="3.1.4.4"/>
    </reaction>
</comment>
<dbReference type="SUPFAM" id="SSF56024">
    <property type="entry name" value="Phospholipase D/nuclease"/>
    <property type="match status" value="1"/>
</dbReference>
<evidence type="ECO:0000313" key="13">
    <source>
        <dbReference type="EMBL" id="MEN3930861.1"/>
    </source>
</evidence>
<evidence type="ECO:0000259" key="12">
    <source>
        <dbReference type="PROSITE" id="PS50035"/>
    </source>
</evidence>
<dbReference type="PANTHER" id="PTHR43856:SF1">
    <property type="entry name" value="MITOCHONDRIAL CARDIOLIPIN HYDROLASE"/>
    <property type="match status" value="1"/>
</dbReference>
<keyword evidence="10" id="KW-0443">Lipid metabolism</keyword>
<dbReference type="SMART" id="SM00155">
    <property type="entry name" value="PLDc"/>
    <property type="match status" value="1"/>
</dbReference>
<evidence type="ECO:0000313" key="14">
    <source>
        <dbReference type="Proteomes" id="UP001418637"/>
    </source>
</evidence>
<comment type="caution">
    <text evidence="13">The sequence shown here is derived from an EMBL/GenBank/DDBJ whole genome shotgun (WGS) entry which is preliminary data.</text>
</comment>
<evidence type="ECO:0000256" key="8">
    <source>
        <dbReference type="ARBA" id="ARBA00022801"/>
    </source>
</evidence>
<dbReference type="EC" id="3.1.4.4" evidence="5"/>
<dbReference type="InterPro" id="IPR001736">
    <property type="entry name" value="PLipase_D/transphosphatidylase"/>
</dbReference>
<comment type="subcellular location">
    <subcellularLocation>
        <location evidence="3">Secreted</location>
    </subcellularLocation>
</comment>
<dbReference type="Proteomes" id="UP001418637">
    <property type="component" value="Unassembled WGS sequence"/>
</dbReference>
<dbReference type="InterPro" id="IPR051406">
    <property type="entry name" value="PLD_domain"/>
</dbReference>
<feature type="domain" description="PLD phosphodiesterase" evidence="12">
    <location>
        <begin position="67"/>
        <end position="94"/>
    </location>
</feature>
<dbReference type="RefSeq" id="WP_346336885.1">
    <property type="nucleotide sequence ID" value="NZ_JBBYXI010000002.1"/>
</dbReference>
<proteinExistence type="inferred from homology"/>
<keyword evidence="7" id="KW-0964">Secreted</keyword>
<protein>
    <recommendedName>
        <fullName evidence="6">Phospholipase D</fullName>
        <ecNumber evidence="5">3.1.4.4</ecNumber>
    </recommendedName>
    <alternativeName>
        <fullName evidence="11">Choline phosphatase</fullName>
    </alternativeName>
</protein>
<dbReference type="CDD" id="cd09170">
    <property type="entry name" value="PLDc_Nuc"/>
    <property type="match status" value="1"/>
</dbReference>
<dbReference type="PROSITE" id="PS50035">
    <property type="entry name" value="PLD"/>
    <property type="match status" value="1"/>
</dbReference>
<evidence type="ECO:0000256" key="7">
    <source>
        <dbReference type="ARBA" id="ARBA00022525"/>
    </source>
</evidence>
<evidence type="ECO:0000256" key="11">
    <source>
        <dbReference type="ARBA" id="ARBA00029594"/>
    </source>
</evidence>
<evidence type="ECO:0000256" key="6">
    <source>
        <dbReference type="ARBA" id="ARBA00018392"/>
    </source>
</evidence>
<evidence type="ECO:0000256" key="9">
    <source>
        <dbReference type="ARBA" id="ARBA00022963"/>
    </source>
</evidence>
<reference evidence="13 14" key="1">
    <citation type="submission" date="2024-04" db="EMBL/GenBank/DDBJ databases">
        <title>A novel species isolated from cricket.</title>
        <authorList>
            <person name="Wang H.-C."/>
        </authorList>
    </citation>
    <scope>NUCLEOTIDE SEQUENCE [LARGE SCALE GENOMIC DNA]</scope>
    <source>
        <strain evidence="13 14">WL0021</strain>
    </source>
</reference>
<evidence type="ECO:0000256" key="3">
    <source>
        <dbReference type="ARBA" id="ARBA00004613"/>
    </source>
</evidence>
<keyword evidence="14" id="KW-1185">Reference proteome</keyword>
<dbReference type="Gene3D" id="3.30.870.10">
    <property type="entry name" value="Endonuclease Chain A"/>
    <property type="match status" value="1"/>
</dbReference>
<accession>A0ABV0BKZ4</accession>